<sequence length="411" mass="47180">MSLQRSKRPDAASHPPPTGEDWAWQDLDFFDSTARSEALLVLKDFLRDHPEATMDHDPDWLHSKCGQDKSVKIFVCHAPDGRLSGYAPFFVHPSSLSFELFGIALWEFPIRRYSMTAGPLLSPGVSAGKVLPSLFDHLWQTLGRRETLFGLGVELDSAFGRFIQQHPGLREKYQLLPSGKAYRRRLIALPASFDQYIQGLSANTRKDIRRTLRQFEQDSAITVSYRVYTAPEEVLEFLPLAQAVSDKTYQRNLLGLGICDNPETRRNLTIAAENGWMRSYLLICNQQPVAFQHGYLHGNTYYAEQTGYDPAWARKSVGTIMQIYRIRDLIDKGVARLDFLYGDNEKKRSLSNTYREERNFHLIPRKFPLGLLAYGLHGFNTVSELMGDFIERWGLKSKIRRILRQRSTNQD</sequence>
<feature type="region of interest" description="Disordered" evidence="1">
    <location>
        <begin position="1"/>
        <end position="20"/>
    </location>
</feature>
<accession>A0A1H3I5P6</accession>
<evidence type="ECO:0000313" key="3">
    <source>
        <dbReference type="EMBL" id="SDY22294.1"/>
    </source>
</evidence>
<evidence type="ECO:0000313" key="4">
    <source>
        <dbReference type="Proteomes" id="UP000198640"/>
    </source>
</evidence>
<dbReference type="Pfam" id="PF13480">
    <property type="entry name" value="Acetyltransf_6"/>
    <property type="match status" value="1"/>
</dbReference>
<dbReference type="EMBL" id="FNOY01000024">
    <property type="protein sequence ID" value="SDY22294.1"/>
    <property type="molecule type" value="Genomic_DNA"/>
</dbReference>
<dbReference type="SUPFAM" id="SSF55729">
    <property type="entry name" value="Acyl-CoA N-acyltransferases (Nat)"/>
    <property type="match status" value="1"/>
</dbReference>
<dbReference type="OrthoDB" id="8554567at2"/>
<evidence type="ECO:0000256" key="1">
    <source>
        <dbReference type="SAM" id="MobiDB-lite"/>
    </source>
</evidence>
<reference evidence="3 4" key="1">
    <citation type="submission" date="2016-10" db="EMBL/GenBank/DDBJ databases">
        <authorList>
            <person name="de Groot N.N."/>
        </authorList>
    </citation>
    <scope>NUCLEOTIDE SEQUENCE [LARGE SCALE GENOMIC DNA]</scope>
    <source>
        <strain evidence="3 4">Nm1</strain>
    </source>
</reference>
<dbReference type="AlphaFoldDB" id="A0A1H3I5P6"/>
<keyword evidence="4" id="KW-1185">Reference proteome</keyword>
<organism evidence="3 4">
    <name type="scientific">Nitrosomonas halophila</name>
    <dbReference type="NCBI Taxonomy" id="44576"/>
    <lineage>
        <taxon>Bacteria</taxon>
        <taxon>Pseudomonadati</taxon>
        <taxon>Pseudomonadota</taxon>
        <taxon>Betaproteobacteria</taxon>
        <taxon>Nitrosomonadales</taxon>
        <taxon>Nitrosomonadaceae</taxon>
        <taxon>Nitrosomonas</taxon>
    </lineage>
</organism>
<dbReference type="InterPro" id="IPR016181">
    <property type="entry name" value="Acyl_CoA_acyltransferase"/>
</dbReference>
<dbReference type="Proteomes" id="UP000198640">
    <property type="component" value="Unassembled WGS sequence"/>
</dbReference>
<name>A0A1H3I5P6_9PROT</name>
<dbReference type="InterPro" id="IPR038740">
    <property type="entry name" value="BioF2-like_GNAT_dom"/>
</dbReference>
<dbReference type="STRING" id="44576.SAMN05421881_10243"/>
<evidence type="ECO:0000259" key="2">
    <source>
        <dbReference type="Pfam" id="PF13480"/>
    </source>
</evidence>
<feature type="domain" description="BioF2-like acetyltransferase" evidence="2">
    <location>
        <begin position="203"/>
        <end position="348"/>
    </location>
</feature>
<dbReference type="Gene3D" id="3.40.630.30">
    <property type="match status" value="1"/>
</dbReference>
<keyword evidence="3" id="KW-0808">Transferase</keyword>
<dbReference type="RefSeq" id="WP_090413776.1">
    <property type="nucleotide sequence ID" value="NZ_FNOY01000024.1"/>
</dbReference>
<gene>
    <name evidence="3" type="ORF">SAMN05421881_10243</name>
</gene>
<protein>
    <submittedName>
        <fullName evidence="3">Acetyltransferase (GNAT) domain-containing protein</fullName>
    </submittedName>
</protein>
<proteinExistence type="predicted"/>
<dbReference type="GO" id="GO:0016740">
    <property type="term" value="F:transferase activity"/>
    <property type="evidence" value="ECO:0007669"/>
    <property type="project" value="UniProtKB-KW"/>
</dbReference>